<dbReference type="GO" id="GO:0004252">
    <property type="term" value="F:serine-type endopeptidase activity"/>
    <property type="evidence" value="ECO:0007669"/>
    <property type="project" value="InterPro"/>
</dbReference>
<dbReference type="AlphaFoldDB" id="C6LI32"/>
<feature type="transmembrane region" description="Helical" evidence="7">
    <location>
        <begin position="17"/>
        <end position="35"/>
    </location>
</feature>
<keyword evidence="3 7" id="KW-0812">Transmembrane</keyword>
<dbReference type="SUPFAM" id="SSF144091">
    <property type="entry name" value="Rhomboid-like"/>
    <property type="match status" value="1"/>
</dbReference>
<keyword evidence="4 9" id="KW-0378">Hydrolase</keyword>
<protein>
    <submittedName>
        <fullName evidence="9">Peptidase, S54 family</fullName>
        <ecNumber evidence="9">3.4.21.-</ecNumber>
    </submittedName>
</protein>
<comment type="similarity">
    <text evidence="2">Belongs to the peptidase S54 family.</text>
</comment>
<keyword evidence="10" id="KW-1185">Reference proteome</keyword>
<evidence type="ECO:0000256" key="3">
    <source>
        <dbReference type="ARBA" id="ARBA00022692"/>
    </source>
</evidence>
<dbReference type="Gene3D" id="1.20.1540.10">
    <property type="entry name" value="Rhomboid-like"/>
    <property type="match status" value="1"/>
</dbReference>
<evidence type="ECO:0000256" key="2">
    <source>
        <dbReference type="ARBA" id="ARBA00009045"/>
    </source>
</evidence>
<comment type="caution">
    <text evidence="9">The sequence shown here is derived from an EMBL/GenBank/DDBJ whole genome shotgun (WGS) entry which is preliminary data.</text>
</comment>
<gene>
    <name evidence="9" type="ORF">BRYFOR_08303</name>
</gene>
<feature type="transmembrane region" description="Helical" evidence="7">
    <location>
        <begin position="97"/>
        <end position="117"/>
    </location>
</feature>
<keyword evidence="6 7" id="KW-0472">Membrane</keyword>
<evidence type="ECO:0000313" key="10">
    <source>
        <dbReference type="Proteomes" id="UP000005561"/>
    </source>
</evidence>
<dbReference type="EMBL" id="ACCL02000016">
    <property type="protein sequence ID" value="EET59687.1"/>
    <property type="molecule type" value="Genomic_DNA"/>
</dbReference>
<feature type="transmembrane region" description="Helical" evidence="7">
    <location>
        <begin position="155"/>
        <end position="171"/>
    </location>
</feature>
<sequence length="205" mass="22661">MQTEGINYIRSRTKMNLLMVLINIAVFLIITIMGGDTLDAEQMLSYGAMYPPYVTQKGEYYRLFTCMFLHFGWQHLFYNMLLLWFAGDMLEERSGPVRYLVIYLAGGVAGNVLSFLTGMERQVVSAGASGAVFAVIGALVWLVVKNRGKVEGIDNRGLCMMAVLSLAQGFMDAGVDHMAHLGGFIGGFLLAAVLRTPSAVRRKDR</sequence>
<evidence type="ECO:0000256" key="5">
    <source>
        <dbReference type="ARBA" id="ARBA00022989"/>
    </source>
</evidence>
<feature type="transmembrane region" description="Helical" evidence="7">
    <location>
        <begin position="177"/>
        <end position="196"/>
    </location>
</feature>
<dbReference type="Pfam" id="PF01694">
    <property type="entry name" value="Rhomboid"/>
    <property type="match status" value="1"/>
</dbReference>
<dbReference type="InterPro" id="IPR035952">
    <property type="entry name" value="Rhomboid-like_sf"/>
</dbReference>
<dbReference type="PANTHER" id="PTHR43731">
    <property type="entry name" value="RHOMBOID PROTEASE"/>
    <property type="match status" value="1"/>
</dbReference>
<evidence type="ECO:0000256" key="1">
    <source>
        <dbReference type="ARBA" id="ARBA00004141"/>
    </source>
</evidence>
<evidence type="ECO:0000256" key="4">
    <source>
        <dbReference type="ARBA" id="ARBA00022801"/>
    </source>
</evidence>
<accession>C6LI32</accession>
<evidence type="ECO:0000256" key="7">
    <source>
        <dbReference type="SAM" id="Phobius"/>
    </source>
</evidence>
<keyword evidence="5 7" id="KW-1133">Transmembrane helix</keyword>
<feature type="transmembrane region" description="Helical" evidence="7">
    <location>
        <begin position="60"/>
        <end position="85"/>
    </location>
</feature>
<evidence type="ECO:0000256" key="6">
    <source>
        <dbReference type="ARBA" id="ARBA00023136"/>
    </source>
</evidence>
<dbReference type="PANTHER" id="PTHR43731:SF14">
    <property type="entry name" value="PRESENILIN-ASSOCIATED RHOMBOID-LIKE PROTEIN, MITOCHONDRIAL"/>
    <property type="match status" value="1"/>
</dbReference>
<feature type="transmembrane region" description="Helical" evidence="7">
    <location>
        <begin position="123"/>
        <end position="143"/>
    </location>
</feature>
<dbReference type="InterPro" id="IPR022764">
    <property type="entry name" value="Peptidase_S54_rhomboid_dom"/>
</dbReference>
<comment type="subcellular location">
    <subcellularLocation>
        <location evidence="1">Membrane</location>
        <topology evidence="1">Multi-pass membrane protein</topology>
    </subcellularLocation>
</comment>
<evidence type="ECO:0000259" key="8">
    <source>
        <dbReference type="Pfam" id="PF01694"/>
    </source>
</evidence>
<dbReference type="InterPro" id="IPR050925">
    <property type="entry name" value="Rhomboid_protease_S54"/>
</dbReference>
<dbReference type="Proteomes" id="UP000005561">
    <property type="component" value="Unassembled WGS sequence"/>
</dbReference>
<proteinExistence type="inferred from homology"/>
<dbReference type="eggNOG" id="COG0705">
    <property type="taxonomic scope" value="Bacteria"/>
</dbReference>
<dbReference type="STRING" id="168384.SAMN05660368_02599"/>
<dbReference type="GO" id="GO:0016020">
    <property type="term" value="C:membrane"/>
    <property type="evidence" value="ECO:0007669"/>
    <property type="project" value="UniProtKB-SubCell"/>
</dbReference>
<name>C6LI32_9FIRM</name>
<reference evidence="9" key="1">
    <citation type="submission" date="2009-07" db="EMBL/GenBank/DDBJ databases">
        <authorList>
            <person name="Weinstock G."/>
            <person name="Sodergren E."/>
            <person name="Clifton S."/>
            <person name="Fulton L."/>
            <person name="Fulton B."/>
            <person name="Courtney L."/>
            <person name="Fronick C."/>
            <person name="Harrison M."/>
            <person name="Strong C."/>
            <person name="Farmer C."/>
            <person name="Delahaunty K."/>
            <person name="Markovic C."/>
            <person name="Hall O."/>
            <person name="Minx P."/>
            <person name="Tomlinson C."/>
            <person name="Mitreva M."/>
            <person name="Nelson J."/>
            <person name="Hou S."/>
            <person name="Wollam A."/>
            <person name="Pepin K.H."/>
            <person name="Johnson M."/>
            <person name="Bhonagiri V."/>
            <person name="Nash W.E."/>
            <person name="Warren W."/>
            <person name="Chinwalla A."/>
            <person name="Mardis E.R."/>
            <person name="Wilson R.K."/>
        </authorList>
    </citation>
    <scope>NUCLEOTIDE SEQUENCE [LARGE SCALE GENOMIC DNA]</scope>
    <source>
        <strain evidence="9">DSM 14469</strain>
    </source>
</reference>
<feature type="domain" description="Peptidase S54 rhomboid" evidence="8">
    <location>
        <begin position="58"/>
        <end position="195"/>
    </location>
</feature>
<evidence type="ECO:0000313" key="9">
    <source>
        <dbReference type="EMBL" id="EET59687.1"/>
    </source>
</evidence>
<organism evidence="9 10">
    <name type="scientific">Marvinbryantia formatexigens DSM 14469</name>
    <dbReference type="NCBI Taxonomy" id="478749"/>
    <lineage>
        <taxon>Bacteria</taxon>
        <taxon>Bacillati</taxon>
        <taxon>Bacillota</taxon>
        <taxon>Clostridia</taxon>
        <taxon>Lachnospirales</taxon>
        <taxon>Lachnospiraceae</taxon>
        <taxon>Marvinbryantia</taxon>
    </lineage>
</organism>
<dbReference type="EC" id="3.4.21.-" evidence="9"/>